<evidence type="ECO:0000313" key="2">
    <source>
        <dbReference type="EMBL" id="TFZ02102.1"/>
    </source>
</evidence>
<sequence>MQPLKGVTVVTLEHAIAAPYCTRHLADLGARVIKVERPGSGDFARGYDQRVRGLASHFVWTNRSKESLTLDVKHPGAAALLERLVLEKADVLVQNLAPGAAARLGLGHDRLSGLKPSLIVCDISGYGSDGPYRDKKAYDLLIQGEAGFLSVTGTLETPSKAGISIADIAAGMYAYSNVLAALIERQRTGAGRRIDISMLEALAEWTGFPLYYAFDGAPQPQRTGASHATIFPYGPFPTGADGGSVMFGLQNEREWVSFCEKVLLRAELATDARFTGNANRVANQVQLRGLIEDAFRPLTAPQLVERLEAAQIANARVNTMQQLWDHEQLHSRDRWSEVPSPSGVLPALVPPGLQPGEPRMDAIPALGQHTDAILAELGLASADIAALRDAGAI</sequence>
<dbReference type="EMBL" id="SMLK01000003">
    <property type="protein sequence ID" value="TFZ02102.1"/>
    <property type="molecule type" value="Genomic_DNA"/>
</dbReference>
<dbReference type="PANTHER" id="PTHR48207">
    <property type="entry name" value="SUCCINATE--HYDROXYMETHYLGLUTARATE COA-TRANSFERASE"/>
    <property type="match status" value="1"/>
</dbReference>
<dbReference type="OrthoDB" id="5294844at2"/>
<dbReference type="SUPFAM" id="SSF89796">
    <property type="entry name" value="CoA-transferase family III (CaiB/BaiF)"/>
    <property type="match status" value="1"/>
</dbReference>
<dbReference type="Proteomes" id="UP000297839">
    <property type="component" value="Unassembled WGS sequence"/>
</dbReference>
<name>A0A4Z0BTM5_9BURK</name>
<dbReference type="InterPro" id="IPR050483">
    <property type="entry name" value="CoA-transferase_III_domain"/>
</dbReference>
<accession>A0A4Z0BTM5</accession>
<dbReference type="Pfam" id="PF02515">
    <property type="entry name" value="CoA_transf_3"/>
    <property type="match status" value="1"/>
</dbReference>
<dbReference type="Gene3D" id="3.40.50.10540">
    <property type="entry name" value="Crotonobetainyl-coa:carnitine coa-transferase, domain 1"/>
    <property type="match status" value="1"/>
</dbReference>
<keyword evidence="3" id="KW-1185">Reference proteome</keyword>
<organism evidence="2 3">
    <name type="scientific">Ramlibacter humi</name>
    <dbReference type="NCBI Taxonomy" id="2530451"/>
    <lineage>
        <taxon>Bacteria</taxon>
        <taxon>Pseudomonadati</taxon>
        <taxon>Pseudomonadota</taxon>
        <taxon>Betaproteobacteria</taxon>
        <taxon>Burkholderiales</taxon>
        <taxon>Comamonadaceae</taxon>
        <taxon>Ramlibacter</taxon>
    </lineage>
</organism>
<keyword evidence="1 2" id="KW-0808">Transferase</keyword>
<reference evidence="2 3" key="1">
    <citation type="submission" date="2019-03" db="EMBL/GenBank/DDBJ databases">
        <title>Ramlibacter sp. 18x22-1, whole genome shotgun sequence.</title>
        <authorList>
            <person name="Zhang X."/>
            <person name="Feng G."/>
            <person name="Zhu H."/>
        </authorList>
    </citation>
    <scope>NUCLEOTIDE SEQUENCE [LARGE SCALE GENOMIC DNA]</scope>
    <source>
        <strain evidence="2 3">18x22-1</strain>
    </source>
</reference>
<evidence type="ECO:0000256" key="1">
    <source>
        <dbReference type="ARBA" id="ARBA00022679"/>
    </source>
</evidence>
<protein>
    <submittedName>
        <fullName evidence="2">CoA transferase</fullName>
    </submittedName>
</protein>
<dbReference type="InterPro" id="IPR003673">
    <property type="entry name" value="CoA-Trfase_fam_III"/>
</dbReference>
<gene>
    <name evidence="2" type="ORF">EZ216_13080</name>
</gene>
<dbReference type="AlphaFoldDB" id="A0A4Z0BTM5"/>
<evidence type="ECO:0000313" key="3">
    <source>
        <dbReference type="Proteomes" id="UP000297839"/>
    </source>
</evidence>
<dbReference type="GO" id="GO:0008410">
    <property type="term" value="F:CoA-transferase activity"/>
    <property type="evidence" value="ECO:0007669"/>
    <property type="project" value="TreeGrafter"/>
</dbReference>
<dbReference type="InterPro" id="IPR023606">
    <property type="entry name" value="CoA-Trfase_III_dom_1_sf"/>
</dbReference>
<dbReference type="InterPro" id="IPR044855">
    <property type="entry name" value="CoA-Trfase_III_dom3_sf"/>
</dbReference>
<proteinExistence type="predicted"/>
<dbReference type="RefSeq" id="WP_135250198.1">
    <property type="nucleotide sequence ID" value="NZ_SMLK01000003.1"/>
</dbReference>
<dbReference type="Gene3D" id="3.30.1540.10">
    <property type="entry name" value="formyl-coa transferase, domain 3"/>
    <property type="match status" value="1"/>
</dbReference>
<comment type="caution">
    <text evidence="2">The sequence shown here is derived from an EMBL/GenBank/DDBJ whole genome shotgun (WGS) entry which is preliminary data.</text>
</comment>
<dbReference type="PANTHER" id="PTHR48207:SF3">
    <property type="entry name" value="SUCCINATE--HYDROXYMETHYLGLUTARATE COA-TRANSFERASE"/>
    <property type="match status" value="1"/>
</dbReference>